<evidence type="ECO:0000259" key="1">
    <source>
        <dbReference type="Pfam" id="PF18676"/>
    </source>
</evidence>
<feature type="domain" description="MBG" evidence="1">
    <location>
        <begin position="323"/>
        <end position="362"/>
    </location>
</feature>
<accession>A0A239HIY4</accession>
<feature type="non-terminal residue" evidence="2">
    <location>
        <position position="1"/>
    </location>
</feature>
<dbReference type="Pfam" id="PF18676">
    <property type="entry name" value="MBG_2"/>
    <property type="match status" value="1"/>
</dbReference>
<gene>
    <name evidence="2" type="ORF">SAMN06295967_1511</name>
</gene>
<dbReference type="AlphaFoldDB" id="A0A239HIY4"/>
<dbReference type="RefSeq" id="WP_212668475.1">
    <property type="nucleotide sequence ID" value="NZ_FZOK01000051.1"/>
</dbReference>
<dbReference type="EMBL" id="FZOK01000051">
    <property type="protein sequence ID" value="SNS81105.1"/>
    <property type="molecule type" value="Genomic_DNA"/>
</dbReference>
<dbReference type="Proteomes" id="UP000198480">
    <property type="component" value="Unassembled WGS sequence"/>
</dbReference>
<sequence>RDNDGANTDASDFNEVLGLTDVTEEESDKLKDLISEGAEVETISDLRELLDQIRKLEDILTDIRDNDGANTDASDFNEVLGLTDITEEESDKLKDLISEGAEVETISDLRELLDQIRKLEDILTDIRDNDGANTDETDFNELLGLTDITEEESDKLKDLISEGAEVETVSDLRELLDQIRKLEDILTDIRDNEGADTDQTDFNDLLGLTDITSEESDKLKDLIQEKFALINIQGVRDLLEVIRTQKDVELLFVLPIADLTYNGKTQFPEISIIEGEKLLKINLDYTITYNNNLDAGIGEVLITGLGNYIGTRLVNFKILPATLTIKANNQSKIYDLEDPVFTYTVTGLIGSDQLIGKLSREA</sequence>
<evidence type="ECO:0000313" key="2">
    <source>
        <dbReference type="EMBL" id="SNS81105.1"/>
    </source>
</evidence>
<proteinExistence type="predicted"/>
<dbReference type="Gene3D" id="1.20.58.1150">
    <property type="match status" value="3"/>
</dbReference>
<feature type="non-terminal residue" evidence="2">
    <location>
        <position position="362"/>
    </location>
</feature>
<protein>
    <recommendedName>
        <fullName evidence="1">MBG domain-containing protein</fullName>
    </recommendedName>
</protein>
<keyword evidence="3" id="KW-1185">Reference proteome</keyword>
<evidence type="ECO:0000313" key="3">
    <source>
        <dbReference type="Proteomes" id="UP000198480"/>
    </source>
</evidence>
<organism evidence="2 3">
    <name type="scientific">Belliella buryatensis</name>
    <dbReference type="NCBI Taxonomy" id="1500549"/>
    <lineage>
        <taxon>Bacteria</taxon>
        <taxon>Pseudomonadati</taxon>
        <taxon>Bacteroidota</taxon>
        <taxon>Cytophagia</taxon>
        <taxon>Cytophagales</taxon>
        <taxon>Cyclobacteriaceae</taxon>
        <taxon>Belliella</taxon>
    </lineage>
</organism>
<name>A0A239HIY4_9BACT</name>
<reference evidence="3" key="1">
    <citation type="submission" date="2017-06" db="EMBL/GenBank/DDBJ databases">
        <authorList>
            <person name="Varghese N."/>
            <person name="Submissions S."/>
        </authorList>
    </citation>
    <scope>NUCLEOTIDE SEQUENCE [LARGE SCALE GENOMIC DNA]</scope>
    <source>
        <strain evidence="3">5C</strain>
    </source>
</reference>
<dbReference type="InterPro" id="IPR041286">
    <property type="entry name" value="MBG_2"/>
</dbReference>